<evidence type="ECO:0000256" key="1">
    <source>
        <dbReference type="ARBA" id="ARBA00022729"/>
    </source>
</evidence>
<dbReference type="PANTHER" id="PTHR46580">
    <property type="entry name" value="SENSOR KINASE-RELATED"/>
    <property type="match status" value="1"/>
</dbReference>
<evidence type="ECO:0000313" key="3">
    <source>
        <dbReference type="Proteomes" id="UP000075635"/>
    </source>
</evidence>
<dbReference type="AlphaFoldDB" id="A0A150RWQ6"/>
<organism evidence="2 3">
    <name type="scientific">Sorangium cellulosum</name>
    <name type="common">Polyangium cellulosum</name>
    <dbReference type="NCBI Taxonomy" id="56"/>
    <lineage>
        <taxon>Bacteria</taxon>
        <taxon>Pseudomonadati</taxon>
        <taxon>Myxococcota</taxon>
        <taxon>Polyangia</taxon>
        <taxon>Polyangiales</taxon>
        <taxon>Polyangiaceae</taxon>
        <taxon>Sorangium</taxon>
    </lineage>
</organism>
<name>A0A150RWQ6_SORCE</name>
<dbReference type="Gene3D" id="2.130.10.130">
    <property type="entry name" value="Integrin alpha, N-terminal"/>
    <property type="match status" value="1"/>
</dbReference>
<dbReference type="PROSITE" id="PS51257">
    <property type="entry name" value="PROKAR_LIPOPROTEIN"/>
    <property type="match status" value="1"/>
</dbReference>
<proteinExistence type="predicted"/>
<accession>A0A150RWQ6</accession>
<reference evidence="2 3" key="1">
    <citation type="submission" date="2014-02" db="EMBL/GenBank/DDBJ databases">
        <title>The small core and large imbalanced accessory genome model reveals a collaborative survival strategy of Sorangium cellulosum strains in nature.</title>
        <authorList>
            <person name="Han K."/>
            <person name="Peng R."/>
            <person name="Blom J."/>
            <person name="Li Y.-Z."/>
        </authorList>
    </citation>
    <scope>NUCLEOTIDE SEQUENCE [LARGE SCALE GENOMIC DNA]</scope>
    <source>
        <strain evidence="2 3">So0011-07</strain>
    </source>
</reference>
<dbReference type="Pfam" id="PF13517">
    <property type="entry name" value="FG-GAP_3"/>
    <property type="match status" value="1"/>
</dbReference>
<keyword evidence="1" id="KW-0732">Signal</keyword>
<evidence type="ECO:0000313" key="2">
    <source>
        <dbReference type="EMBL" id="KYF84655.1"/>
    </source>
</evidence>
<comment type="caution">
    <text evidence="2">The sequence shown here is derived from an EMBL/GenBank/DDBJ whole genome shotgun (WGS) entry which is preliminary data.</text>
</comment>
<dbReference type="Proteomes" id="UP000075635">
    <property type="component" value="Unassembled WGS sequence"/>
</dbReference>
<dbReference type="EMBL" id="JEMB01001875">
    <property type="protein sequence ID" value="KYF84655.1"/>
    <property type="molecule type" value="Genomic_DNA"/>
</dbReference>
<sequence length="913" mass="92415">MKRTHGWSLALAMAATGCANLSLLEEDVCGNRVVEEPDEACDGQEGCGAPGSAHQCRYLCGADGLACPDGYGCGADGVCRRPSGAFEELATRSTVNAMELSTGDINADGCDELVHTTLQGTTITAFPGQAPGLCAQAEQALRIARATSEEETSPAPLLRDMTGDGQLDLVVPGRGDVVAARGDAANGLFVYSASESVTITPTLYSTTRLDSEAARLLSARLRGRDAALIFLGEAAAMGGAGSGGGTGCPSPSGGGPGRIAVMSDPGMMPQTLAGEAVNPVEIAAVVAADVVEGAAGSDACDEVIVARACDDRIRIHAVCGPGGSFELAALPEVQLGGGARIRGANASIAVHDQNGDGQLDLIVNAFRGDLGEIHVAYGVGGGRFHSTPSAPPDGVPDQRTGALSLGDADLEAALADLDRIFVAGDFDASRPGPELVPLDCPHPDASFQSPVCGRIDGGCEAVAADVNADGHLDIVATAAQLPDIAIHTGASDGTFHPQRIATRCPPHYLAVADVDGDRVNDIAYFDQQARPSPPQPWTLLDIAYGNAFSAPSPPAGHGRLDLAAGLVAGRVIEGTTGAQLVAVRGLPRGMEGAPGSGLALIEGDSERLIRAPFYFPVPGDMAPGAPPGGGASSSILPVRLLGVAGGMFAAGDGGGAVQSLAAITEHIASGPAPAPEGTQLWLITGSPEGDNLAPAASGRPGEGSPPCEACVLAPIDADGDGRDELVWLDDGELAVYGADGRELVERLRQQTAHRFKAVVERASPPKYAPRPLVADLDGDGQQDLLVRADTGKIIAFWGRAGGGFDEAQLAAPEPPCDGGEACVGLSVALLNADADAALEVAVAGPGRLDLYDLDAGARQLRALGAPFPGPPPDATSDFVALGAADFDGDGVDDLAVAMSSAFLKVFRGAPVLQ</sequence>
<dbReference type="InterPro" id="IPR013517">
    <property type="entry name" value="FG-GAP"/>
</dbReference>
<protein>
    <submittedName>
        <fullName evidence="2">Uncharacterized protein</fullName>
    </submittedName>
</protein>
<dbReference type="InterPro" id="IPR028994">
    <property type="entry name" value="Integrin_alpha_N"/>
</dbReference>
<dbReference type="PANTHER" id="PTHR46580:SF4">
    <property type="entry name" value="ATP_GTP-BINDING PROTEIN"/>
    <property type="match status" value="1"/>
</dbReference>
<dbReference type="SUPFAM" id="SSF69318">
    <property type="entry name" value="Integrin alpha N-terminal domain"/>
    <property type="match status" value="2"/>
</dbReference>
<gene>
    <name evidence="2" type="ORF">BE17_21290</name>
</gene>